<dbReference type="Proteomes" id="UP000236291">
    <property type="component" value="Unassembled WGS sequence"/>
</dbReference>
<dbReference type="EMBL" id="ASHM01064176">
    <property type="protein sequence ID" value="PNX90845.1"/>
    <property type="molecule type" value="Genomic_DNA"/>
</dbReference>
<organism evidence="1 2">
    <name type="scientific">Trifolium pratense</name>
    <name type="common">Red clover</name>
    <dbReference type="NCBI Taxonomy" id="57577"/>
    <lineage>
        <taxon>Eukaryota</taxon>
        <taxon>Viridiplantae</taxon>
        <taxon>Streptophyta</taxon>
        <taxon>Embryophyta</taxon>
        <taxon>Tracheophyta</taxon>
        <taxon>Spermatophyta</taxon>
        <taxon>Magnoliopsida</taxon>
        <taxon>eudicotyledons</taxon>
        <taxon>Gunneridae</taxon>
        <taxon>Pentapetalae</taxon>
        <taxon>rosids</taxon>
        <taxon>fabids</taxon>
        <taxon>Fabales</taxon>
        <taxon>Fabaceae</taxon>
        <taxon>Papilionoideae</taxon>
        <taxon>50 kb inversion clade</taxon>
        <taxon>NPAAA clade</taxon>
        <taxon>Hologalegina</taxon>
        <taxon>IRL clade</taxon>
        <taxon>Trifolieae</taxon>
        <taxon>Trifolium</taxon>
    </lineage>
</organism>
<protein>
    <submittedName>
        <fullName evidence="1">Uncharacterized protein</fullName>
    </submittedName>
</protein>
<proteinExistence type="predicted"/>
<reference evidence="1 2" key="2">
    <citation type="journal article" date="2017" name="Front. Plant Sci.">
        <title>Gene Classification and Mining of Molecular Markers Useful in Red Clover (Trifolium pratense) Breeding.</title>
        <authorList>
            <person name="Istvanek J."/>
            <person name="Dluhosova J."/>
            <person name="Dluhos P."/>
            <person name="Patkova L."/>
            <person name="Nedelnik J."/>
            <person name="Repkova J."/>
        </authorList>
    </citation>
    <scope>NUCLEOTIDE SEQUENCE [LARGE SCALE GENOMIC DNA]</scope>
    <source>
        <strain evidence="2">cv. Tatra</strain>
        <tissue evidence="1">Young leaves</tissue>
    </source>
</reference>
<reference evidence="1 2" key="1">
    <citation type="journal article" date="2014" name="Am. J. Bot.">
        <title>Genome assembly and annotation for red clover (Trifolium pratense; Fabaceae).</title>
        <authorList>
            <person name="Istvanek J."/>
            <person name="Jaros M."/>
            <person name="Krenek A."/>
            <person name="Repkova J."/>
        </authorList>
    </citation>
    <scope>NUCLEOTIDE SEQUENCE [LARGE SCALE GENOMIC DNA]</scope>
    <source>
        <strain evidence="2">cv. Tatra</strain>
        <tissue evidence="1">Young leaves</tissue>
    </source>
</reference>
<evidence type="ECO:0000313" key="1">
    <source>
        <dbReference type="EMBL" id="PNX90845.1"/>
    </source>
</evidence>
<dbReference type="AlphaFoldDB" id="A0A2K3MJ69"/>
<sequence length="46" mass="5115">MGSAKNTMNVVLSNVSFSGKMKNIDEFLGFYALRVGERNVVSSPRY</sequence>
<gene>
    <name evidence="1" type="ORF">L195_g046973</name>
</gene>
<name>A0A2K3MJ69_TRIPR</name>
<feature type="non-terminal residue" evidence="1">
    <location>
        <position position="46"/>
    </location>
</feature>
<evidence type="ECO:0000313" key="2">
    <source>
        <dbReference type="Proteomes" id="UP000236291"/>
    </source>
</evidence>
<comment type="caution">
    <text evidence="1">The sequence shown here is derived from an EMBL/GenBank/DDBJ whole genome shotgun (WGS) entry which is preliminary data.</text>
</comment>
<accession>A0A2K3MJ69</accession>